<dbReference type="InterPro" id="IPR051706">
    <property type="entry name" value="Glycosyltransferase_domain"/>
</dbReference>
<dbReference type="FunFam" id="3.90.550.20:FF:000005">
    <property type="entry name" value="Unplaced genomic scaffold supercont1.17, whole genome shotgun sequence"/>
    <property type="match status" value="1"/>
</dbReference>
<gene>
    <name evidence="5" type="ORF">NEOLEDRAFT_1182614</name>
</gene>
<evidence type="ECO:0000313" key="6">
    <source>
        <dbReference type="Proteomes" id="UP000076761"/>
    </source>
</evidence>
<evidence type="ECO:0000256" key="2">
    <source>
        <dbReference type="ARBA" id="ARBA00022679"/>
    </source>
</evidence>
<dbReference type="PANTHER" id="PTHR32385:SF15">
    <property type="entry name" value="INOSITOL PHOSPHOCERAMIDE MANNOSYLTRANSFERASE 1"/>
    <property type="match status" value="1"/>
</dbReference>
<protein>
    <submittedName>
        <fullName evidence="5">Glycosyltransferase family 32 protein</fullName>
    </submittedName>
</protein>
<keyword evidence="6" id="KW-1185">Reference proteome</keyword>
<dbReference type="GO" id="GO:0016020">
    <property type="term" value="C:membrane"/>
    <property type="evidence" value="ECO:0007669"/>
    <property type="project" value="GOC"/>
</dbReference>
<dbReference type="InterPro" id="IPR029044">
    <property type="entry name" value="Nucleotide-diphossugar_trans"/>
</dbReference>
<feature type="transmembrane region" description="Helical" evidence="4">
    <location>
        <begin position="289"/>
        <end position="308"/>
    </location>
</feature>
<dbReference type="InParanoid" id="A0A165P227"/>
<dbReference type="EMBL" id="KV425621">
    <property type="protein sequence ID" value="KZT20418.1"/>
    <property type="molecule type" value="Genomic_DNA"/>
</dbReference>
<keyword evidence="4" id="KW-0472">Membrane</keyword>
<reference evidence="5 6" key="1">
    <citation type="journal article" date="2016" name="Mol. Biol. Evol.">
        <title>Comparative Genomics of Early-Diverging Mushroom-Forming Fungi Provides Insights into the Origins of Lignocellulose Decay Capabilities.</title>
        <authorList>
            <person name="Nagy L.G."/>
            <person name="Riley R."/>
            <person name="Tritt A."/>
            <person name="Adam C."/>
            <person name="Daum C."/>
            <person name="Floudas D."/>
            <person name="Sun H."/>
            <person name="Yadav J.S."/>
            <person name="Pangilinan J."/>
            <person name="Larsson K.H."/>
            <person name="Matsuura K."/>
            <person name="Barry K."/>
            <person name="Labutti K."/>
            <person name="Kuo R."/>
            <person name="Ohm R.A."/>
            <person name="Bhattacharya S.S."/>
            <person name="Shirouzu T."/>
            <person name="Yoshinaga Y."/>
            <person name="Martin F.M."/>
            <person name="Grigoriev I.V."/>
            <person name="Hibbett D.S."/>
        </authorList>
    </citation>
    <scope>NUCLEOTIDE SEQUENCE [LARGE SCALE GENOMIC DNA]</scope>
    <source>
        <strain evidence="5 6">HHB14362 ss-1</strain>
    </source>
</reference>
<dbReference type="SUPFAM" id="SSF53448">
    <property type="entry name" value="Nucleotide-diphospho-sugar transferases"/>
    <property type="match status" value="1"/>
</dbReference>
<dbReference type="OrthoDB" id="3647at2759"/>
<accession>A0A165P227</accession>
<proteinExistence type="inferred from homology"/>
<feature type="compositionally biased region" description="Polar residues" evidence="3">
    <location>
        <begin position="495"/>
        <end position="505"/>
    </location>
</feature>
<dbReference type="AlphaFoldDB" id="A0A165P227"/>
<dbReference type="InterPro" id="IPR007577">
    <property type="entry name" value="GlycoTrfase_DXD_sugar-bd_CS"/>
</dbReference>
<keyword evidence="2 5" id="KW-0808">Transferase</keyword>
<sequence length="538" mass="60941">MVRRKALWIALSLLGLVLLGTVVVLSSISYYLSIDTAAYLTEAEVGVPFNGSHWNATEYGKTERIPRILHQTWRSQTLPDKWKDVSQNCRDMMPDYEYVLWTDASSREFIAENYPWFLSTFDNYEYPIQRADAIRYFVLYHFGGVYLDLDIGCTQRLDPLLVYPVILPKTIPVGVSNDLMFTEKEHPFMLQTINNLMSWDYDWVLNYPTVMFSTGPMFLSAQYGLYTATRSRTLDHPSSDVRILPKALYGKNAKPGEAPHTFFTHYYGSSWHAGDAGFIGFLGKYGKTLMWIGAVLLTLGLIRLALVGDSKRKYSFRRIGRYEIVYPRWQERSGRWYIDLGFVALPTRSTTPSSPITLHSPSSSLDEEEVLLPLPISVRPASPSPSEMSLLNEPHSSPTSLQPVLDALAHTGNRILSVFYPSSSRDRTPRRPRRRGVIAFLPAVFASQDMELSEHQRSPLPPQMPRFSRTPSNPPPAPEKRRYDEDFECAGLSALEQSGSLNSRAPTRAPSPFSQPPPYGDRAEDVPVGRMSGSFRRS</sequence>
<dbReference type="PANTHER" id="PTHR32385">
    <property type="entry name" value="MANNOSYL PHOSPHORYLINOSITOL CERAMIDE SYNTHASE"/>
    <property type="match status" value="1"/>
</dbReference>
<organism evidence="5 6">
    <name type="scientific">Neolentinus lepideus HHB14362 ss-1</name>
    <dbReference type="NCBI Taxonomy" id="1314782"/>
    <lineage>
        <taxon>Eukaryota</taxon>
        <taxon>Fungi</taxon>
        <taxon>Dikarya</taxon>
        <taxon>Basidiomycota</taxon>
        <taxon>Agaricomycotina</taxon>
        <taxon>Agaricomycetes</taxon>
        <taxon>Gloeophyllales</taxon>
        <taxon>Gloeophyllaceae</taxon>
        <taxon>Neolentinus</taxon>
    </lineage>
</organism>
<feature type="region of interest" description="Disordered" evidence="3">
    <location>
        <begin position="450"/>
        <end position="538"/>
    </location>
</feature>
<dbReference type="Pfam" id="PF04488">
    <property type="entry name" value="Gly_transf_sug"/>
    <property type="match status" value="1"/>
</dbReference>
<evidence type="ECO:0000256" key="3">
    <source>
        <dbReference type="SAM" id="MobiDB-lite"/>
    </source>
</evidence>
<dbReference type="GO" id="GO:0051999">
    <property type="term" value="P:mannosyl-inositol phosphorylceramide biosynthetic process"/>
    <property type="evidence" value="ECO:0007669"/>
    <property type="project" value="TreeGrafter"/>
</dbReference>
<keyword evidence="4" id="KW-0812">Transmembrane</keyword>
<dbReference type="FunCoup" id="A0A165P227">
    <property type="interactions" value="16"/>
</dbReference>
<dbReference type="STRING" id="1314782.A0A165P227"/>
<dbReference type="GO" id="GO:0000030">
    <property type="term" value="F:mannosyltransferase activity"/>
    <property type="evidence" value="ECO:0007669"/>
    <property type="project" value="TreeGrafter"/>
</dbReference>
<evidence type="ECO:0000256" key="4">
    <source>
        <dbReference type="SAM" id="Phobius"/>
    </source>
</evidence>
<dbReference type="Gene3D" id="3.90.550.20">
    <property type="match status" value="1"/>
</dbReference>
<comment type="similarity">
    <text evidence="1">Belongs to the glycosyltransferase 32 family.</text>
</comment>
<evidence type="ECO:0000256" key="1">
    <source>
        <dbReference type="ARBA" id="ARBA00009003"/>
    </source>
</evidence>
<keyword evidence="4" id="KW-1133">Transmembrane helix</keyword>
<evidence type="ECO:0000313" key="5">
    <source>
        <dbReference type="EMBL" id="KZT20418.1"/>
    </source>
</evidence>
<dbReference type="Proteomes" id="UP000076761">
    <property type="component" value="Unassembled WGS sequence"/>
</dbReference>
<name>A0A165P227_9AGAM</name>